<gene>
    <name evidence="3" type="ORF">GPM918_LOCUS2642</name>
    <name evidence="4" type="ORF">OVA965_LOCUS14298</name>
    <name evidence="5" type="ORF">SRO942_LOCUS2642</name>
    <name evidence="6" type="ORF">TMI583_LOCUS14301</name>
</gene>
<dbReference type="PROSITE" id="PS50086">
    <property type="entry name" value="TBC_RABGAP"/>
    <property type="match status" value="1"/>
</dbReference>
<dbReference type="Proteomes" id="UP000677228">
    <property type="component" value="Unassembled WGS sequence"/>
</dbReference>
<dbReference type="PANTHER" id="PTHR22957">
    <property type="entry name" value="TBC1 DOMAIN FAMILY MEMBER GTPASE-ACTIVATING PROTEIN"/>
    <property type="match status" value="1"/>
</dbReference>
<dbReference type="AlphaFoldDB" id="A0A813RLT1"/>
<accession>A0A813RLT1</accession>
<name>A0A813RLT1_9BILA</name>
<evidence type="ECO:0000313" key="4">
    <source>
        <dbReference type="EMBL" id="CAF0995674.1"/>
    </source>
</evidence>
<dbReference type="InterPro" id="IPR000195">
    <property type="entry name" value="Rab-GAP-TBC_dom"/>
</dbReference>
<protein>
    <recommendedName>
        <fullName evidence="2">Rab-GAP TBC domain-containing protein</fullName>
    </recommendedName>
</protein>
<evidence type="ECO:0000313" key="6">
    <source>
        <dbReference type="EMBL" id="CAF3765384.1"/>
    </source>
</evidence>
<dbReference type="SMART" id="SM00164">
    <property type="entry name" value="TBC"/>
    <property type="match status" value="1"/>
</dbReference>
<keyword evidence="1" id="KW-0343">GTPase activation</keyword>
<dbReference type="PANTHER" id="PTHR22957:SF466">
    <property type="entry name" value="SI:DKEY-238D18.4"/>
    <property type="match status" value="1"/>
</dbReference>
<evidence type="ECO:0000259" key="2">
    <source>
        <dbReference type="PROSITE" id="PS50086"/>
    </source>
</evidence>
<dbReference type="EMBL" id="CAJOBC010000298">
    <property type="protein sequence ID" value="CAF3567835.1"/>
    <property type="molecule type" value="Genomic_DNA"/>
</dbReference>
<evidence type="ECO:0000313" key="3">
    <source>
        <dbReference type="EMBL" id="CAF0784271.1"/>
    </source>
</evidence>
<dbReference type="EMBL" id="CAJNOQ010000298">
    <property type="protein sequence ID" value="CAF0784271.1"/>
    <property type="molecule type" value="Genomic_DNA"/>
</dbReference>
<dbReference type="Proteomes" id="UP000663829">
    <property type="component" value="Unassembled WGS sequence"/>
</dbReference>
<dbReference type="GO" id="GO:0005096">
    <property type="term" value="F:GTPase activator activity"/>
    <property type="evidence" value="ECO:0007669"/>
    <property type="project" value="UniProtKB-KW"/>
</dbReference>
<reference evidence="3" key="1">
    <citation type="submission" date="2021-02" db="EMBL/GenBank/DDBJ databases">
        <authorList>
            <person name="Nowell W R."/>
        </authorList>
    </citation>
    <scope>NUCLEOTIDE SEQUENCE</scope>
</reference>
<evidence type="ECO:0000256" key="1">
    <source>
        <dbReference type="ARBA" id="ARBA00022468"/>
    </source>
</evidence>
<feature type="domain" description="Rab-GAP TBC" evidence="2">
    <location>
        <begin position="73"/>
        <end position="310"/>
    </location>
</feature>
<dbReference type="Pfam" id="PF00566">
    <property type="entry name" value="RabGAP-TBC"/>
    <property type="match status" value="1"/>
</dbReference>
<proteinExistence type="predicted"/>
<dbReference type="SUPFAM" id="SSF47923">
    <property type="entry name" value="Ypt/Rab-GAP domain of gyp1p"/>
    <property type="match status" value="2"/>
</dbReference>
<keyword evidence="7" id="KW-1185">Reference proteome</keyword>
<dbReference type="Proteomes" id="UP000681722">
    <property type="component" value="Unassembled WGS sequence"/>
</dbReference>
<comment type="caution">
    <text evidence="3">The sequence shown here is derived from an EMBL/GenBank/DDBJ whole genome shotgun (WGS) entry which is preliminary data.</text>
</comment>
<dbReference type="Gene3D" id="1.10.8.270">
    <property type="entry name" value="putative rabgap domain of human tbc1 domain family member 14 like domains"/>
    <property type="match status" value="1"/>
</dbReference>
<sequence length="450" mass="53132">MADIVRMSCDYNNNSRDTNSGNINDKLSNESIPFSIPDERWAPLNKQTFQTFFDSDGRLVKEHEFRKAVFKGGLIQELRAEAWKYLFLFYPPLISAREQQTIETERQLRYQLMCERCYKEMPEKLRLSVIHSSTTYPNVPPTNAYCLIQQRIEAYKHKFQWNDMNEHIQLILKDIPRTDRCSSINNHNRLTRLLITFVCYHPSIGYAQGMNDMAQCFLNVFTSNEHEAYWCFSYYITQAAEHFTEQGMGTKIKLLPKLVEKIDKVLFQRICELNVELWTFCHRWLFLCFRREFIEEEDTLLCFEVVCSHFLETNSLMSDRLLHDYQLRRSEIEGICMTTKTKSNDEQYYCTFDYFVCIAMIELLRSCLFDSADELEAMELIQKHQKTLNVNQVLNLAEKLFKDYCQILTTSTTETTVDLSPVEQSYQLIEVGDDIIRKSVPKNKKSTIKS</sequence>
<dbReference type="EMBL" id="CAJOBA010006179">
    <property type="protein sequence ID" value="CAF3765384.1"/>
    <property type="molecule type" value="Genomic_DNA"/>
</dbReference>
<dbReference type="InterPro" id="IPR035969">
    <property type="entry name" value="Rab-GAP_TBC_sf"/>
</dbReference>
<organism evidence="3 7">
    <name type="scientific">Didymodactylos carnosus</name>
    <dbReference type="NCBI Taxonomy" id="1234261"/>
    <lineage>
        <taxon>Eukaryota</taxon>
        <taxon>Metazoa</taxon>
        <taxon>Spiralia</taxon>
        <taxon>Gnathifera</taxon>
        <taxon>Rotifera</taxon>
        <taxon>Eurotatoria</taxon>
        <taxon>Bdelloidea</taxon>
        <taxon>Philodinida</taxon>
        <taxon>Philodinidae</taxon>
        <taxon>Didymodactylos</taxon>
    </lineage>
</organism>
<dbReference type="OrthoDB" id="10264062at2759"/>
<dbReference type="Gene3D" id="1.10.472.80">
    <property type="entry name" value="Ypt/Rab-GAP domain of gyp1p, domain 3"/>
    <property type="match status" value="1"/>
</dbReference>
<dbReference type="Proteomes" id="UP000682733">
    <property type="component" value="Unassembled WGS sequence"/>
</dbReference>
<evidence type="ECO:0000313" key="7">
    <source>
        <dbReference type="Proteomes" id="UP000663829"/>
    </source>
</evidence>
<evidence type="ECO:0000313" key="5">
    <source>
        <dbReference type="EMBL" id="CAF3567835.1"/>
    </source>
</evidence>
<dbReference type="EMBL" id="CAJNOK010006172">
    <property type="protein sequence ID" value="CAF0995674.1"/>
    <property type="molecule type" value="Genomic_DNA"/>
</dbReference>